<keyword evidence="1" id="KW-0863">Zinc-finger</keyword>
<feature type="compositionally biased region" description="Basic and acidic residues" evidence="2">
    <location>
        <begin position="372"/>
        <end position="382"/>
    </location>
</feature>
<feature type="compositionally biased region" description="Pro residues" evidence="2">
    <location>
        <begin position="223"/>
        <end position="236"/>
    </location>
</feature>
<feature type="region of interest" description="Disordered" evidence="2">
    <location>
        <begin position="531"/>
        <end position="581"/>
    </location>
</feature>
<evidence type="ECO:0000256" key="2">
    <source>
        <dbReference type="SAM" id="MobiDB-lite"/>
    </source>
</evidence>
<feature type="compositionally biased region" description="Pro residues" evidence="2">
    <location>
        <begin position="151"/>
        <end position="172"/>
    </location>
</feature>
<dbReference type="GO" id="GO:0008270">
    <property type="term" value="F:zinc ion binding"/>
    <property type="evidence" value="ECO:0007669"/>
    <property type="project" value="UniProtKB-KW"/>
</dbReference>
<feature type="compositionally biased region" description="Basic residues" evidence="2">
    <location>
        <begin position="536"/>
        <end position="547"/>
    </location>
</feature>
<organism evidence="4 5">
    <name type="scientific">Truncatella angustata</name>
    <dbReference type="NCBI Taxonomy" id="152316"/>
    <lineage>
        <taxon>Eukaryota</taxon>
        <taxon>Fungi</taxon>
        <taxon>Dikarya</taxon>
        <taxon>Ascomycota</taxon>
        <taxon>Pezizomycotina</taxon>
        <taxon>Sordariomycetes</taxon>
        <taxon>Xylariomycetidae</taxon>
        <taxon>Amphisphaeriales</taxon>
        <taxon>Sporocadaceae</taxon>
        <taxon>Truncatella</taxon>
    </lineage>
</organism>
<accession>A0A9P9A3V8</accession>
<keyword evidence="1" id="KW-0862">Zinc</keyword>
<dbReference type="GeneID" id="70135073"/>
<feature type="compositionally biased region" description="Basic and acidic residues" evidence="2">
    <location>
        <begin position="669"/>
        <end position="680"/>
    </location>
</feature>
<feature type="compositionally biased region" description="Basic and acidic residues" evidence="2">
    <location>
        <begin position="240"/>
        <end position="301"/>
    </location>
</feature>
<feature type="region of interest" description="Disordered" evidence="2">
    <location>
        <begin position="39"/>
        <end position="431"/>
    </location>
</feature>
<evidence type="ECO:0000313" key="4">
    <source>
        <dbReference type="EMBL" id="KAH6659284.1"/>
    </source>
</evidence>
<reference evidence="4" key="1">
    <citation type="journal article" date="2021" name="Nat. Commun.">
        <title>Genetic determinants of endophytism in the Arabidopsis root mycobiome.</title>
        <authorList>
            <person name="Mesny F."/>
            <person name="Miyauchi S."/>
            <person name="Thiergart T."/>
            <person name="Pickel B."/>
            <person name="Atanasova L."/>
            <person name="Karlsson M."/>
            <person name="Huettel B."/>
            <person name="Barry K.W."/>
            <person name="Haridas S."/>
            <person name="Chen C."/>
            <person name="Bauer D."/>
            <person name="Andreopoulos W."/>
            <person name="Pangilinan J."/>
            <person name="LaButti K."/>
            <person name="Riley R."/>
            <person name="Lipzen A."/>
            <person name="Clum A."/>
            <person name="Drula E."/>
            <person name="Henrissat B."/>
            <person name="Kohler A."/>
            <person name="Grigoriev I.V."/>
            <person name="Martin F.M."/>
            <person name="Hacquard S."/>
        </authorList>
    </citation>
    <scope>NUCLEOTIDE SEQUENCE</scope>
    <source>
        <strain evidence="4">MPI-SDFR-AT-0073</strain>
    </source>
</reference>
<feature type="compositionally biased region" description="Pro residues" evidence="2">
    <location>
        <begin position="199"/>
        <end position="213"/>
    </location>
</feature>
<feature type="region of interest" description="Disordered" evidence="2">
    <location>
        <begin position="636"/>
        <end position="728"/>
    </location>
</feature>
<feature type="compositionally biased region" description="Basic and acidic residues" evidence="2">
    <location>
        <begin position="548"/>
        <end position="567"/>
    </location>
</feature>
<dbReference type="OrthoDB" id="3550095at2759"/>
<evidence type="ECO:0000256" key="1">
    <source>
        <dbReference type="PROSITE-ProRule" id="PRU00047"/>
    </source>
</evidence>
<comment type="caution">
    <text evidence="4">The sequence shown here is derived from an EMBL/GenBank/DDBJ whole genome shotgun (WGS) entry which is preliminary data.</text>
</comment>
<keyword evidence="5" id="KW-1185">Reference proteome</keyword>
<protein>
    <recommendedName>
        <fullName evidence="3">CCHC-type domain-containing protein</fullName>
    </recommendedName>
</protein>
<feature type="domain" description="CCHC-type" evidence="3">
    <location>
        <begin position="18"/>
        <end position="33"/>
    </location>
</feature>
<dbReference type="GO" id="GO:0003676">
    <property type="term" value="F:nucleic acid binding"/>
    <property type="evidence" value="ECO:0007669"/>
    <property type="project" value="InterPro"/>
</dbReference>
<feature type="compositionally biased region" description="Polar residues" evidence="2">
    <location>
        <begin position="70"/>
        <end position="80"/>
    </location>
</feature>
<feature type="compositionally biased region" description="Basic and acidic residues" evidence="2">
    <location>
        <begin position="746"/>
        <end position="764"/>
    </location>
</feature>
<gene>
    <name evidence="4" type="ORF">BKA67DRAFT_652526</name>
</gene>
<dbReference type="AlphaFoldDB" id="A0A9P9A3V8"/>
<feature type="region of interest" description="Disordered" evidence="2">
    <location>
        <begin position="826"/>
        <end position="862"/>
    </location>
</feature>
<dbReference type="Proteomes" id="UP000758603">
    <property type="component" value="Unassembled WGS sequence"/>
</dbReference>
<proteinExistence type="predicted"/>
<feature type="compositionally biased region" description="Polar residues" evidence="2">
    <location>
        <begin position="337"/>
        <end position="364"/>
    </location>
</feature>
<dbReference type="RefSeq" id="XP_045963415.1">
    <property type="nucleotide sequence ID" value="XM_046106182.1"/>
</dbReference>
<feature type="compositionally biased region" description="Basic and acidic residues" evidence="2">
    <location>
        <begin position="315"/>
        <end position="329"/>
    </location>
</feature>
<feature type="region of interest" description="Disordered" evidence="2">
    <location>
        <begin position="742"/>
        <end position="797"/>
    </location>
</feature>
<dbReference type="InterPro" id="IPR001878">
    <property type="entry name" value="Znf_CCHC"/>
</dbReference>
<dbReference type="EMBL" id="JAGPXC010000001">
    <property type="protein sequence ID" value="KAH6659284.1"/>
    <property type="molecule type" value="Genomic_DNA"/>
</dbReference>
<name>A0A9P9A3V8_9PEZI</name>
<evidence type="ECO:0000259" key="3">
    <source>
        <dbReference type="PROSITE" id="PS50158"/>
    </source>
</evidence>
<feature type="compositionally biased region" description="Basic residues" evidence="2">
    <location>
        <begin position="302"/>
        <end position="314"/>
    </location>
</feature>
<dbReference type="PROSITE" id="PS50158">
    <property type="entry name" value="ZF_CCHC"/>
    <property type="match status" value="1"/>
</dbReference>
<feature type="compositionally biased region" description="Pro residues" evidence="2">
    <location>
        <begin position="85"/>
        <end position="118"/>
    </location>
</feature>
<feature type="compositionally biased region" description="Basic residues" evidence="2">
    <location>
        <begin position="846"/>
        <end position="855"/>
    </location>
</feature>
<sequence length="862" mass="96679">MADVAPGHHSAYSEPPPCYNCGMRGHIFTACPEPTRAVPAGLEASRARQASGSRDAEHPNKRHKGPIVTRYSQPPSNFTPNHYPAAPPGQSYPPVPPGQHYPFPAQQPYPPGPAPPPYHGQYASWHPPSQPHYGHYGPPQPHSVPSFTQPPYQPYGPPGNPLPPFITGPPLYPDQGYPHQYGQPPVHPPPLPYGYGPSPGAPGPLAAPPPGFQPPDFRQHSTIPPPNYSGYAPPPATFNHDTHRSEYPPFENHRRDRSHDRYARDQWNDRREDRRNEYGSDQRRPPRDHSRDERWHDDRGRQGGRGRFDRRKHDRPYGERTTRDREPFRSHSRPGSEMSNRSGSQKPALTLNSSAHTTPKQATPASAVALPRKPEEPSRPSEVEDVVVPVEIELSHEVAGPEEKPDVTDNVATTSETRNETSSEDDDDIRSDKGFLRELEVAFAERSVQHQADPIAEPLPGEYSEQIMLPPAFDVKGVKSKYITSANLDDFALSVRDTNQWNKYRNHPAFLPPGDVNIHNLGVYLRSIQKGQGIRHDKRGRHTHAQNHGRDQGRSQRFNNRGDKDQRYSGPFQRKRKWEERVDTISGHEAANSRNLGYHLQYPELFEQPPRQASPEPGEISDTPVSVVDARAWPILPLPPKDDSSQWSRSDPVYVDDHGRHQPILDQSRNYDDGHSKFDRPGAPLHSGGHSRSPHYTGWGHPSLSPRPHEHFEPSDSYQRRSASPKPLLDDLQSHIDRLCSGATSDNDRVISSKEQVNHTEDRGASQNVFVEMPPRRGSQASNSGGRPVSRDGLASRRSSLGNISQASDLGSPLTRIEAELLGLIGADGDDSDTDSLKRQQEDTTHKRKQRKKVHSVYDRRW</sequence>
<keyword evidence="1" id="KW-0479">Metal-binding</keyword>
<evidence type="ECO:0000313" key="5">
    <source>
        <dbReference type="Proteomes" id="UP000758603"/>
    </source>
</evidence>
<feature type="compositionally biased region" description="Basic and acidic residues" evidence="2">
    <location>
        <begin position="835"/>
        <end position="845"/>
    </location>
</feature>
<feature type="compositionally biased region" description="Basic and acidic residues" evidence="2">
    <location>
        <begin position="393"/>
        <end position="407"/>
    </location>
</feature>